<dbReference type="EMBL" id="UINC01029222">
    <property type="protein sequence ID" value="SVB11592.1"/>
    <property type="molecule type" value="Genomic_DNA"/>
</dbReference>
<sequence>MVSDPLHRIRIHGTQYLLESLNHNDSLLIVDDVFSTGLNVKAVIDRLNTTLKRNMPADLRIATPYYKPANRKTTRIPDYYLYRCNEWLVLPYELDGLTETELIEHKPEAARLIKPT</sequence>
<dbReference type="AlphaFoldDB" id="A0A382BEA9"/>
<evidence type="ECO:0000313" key="1">
    <source>
        <dbReference type="EMBL" id="SVB11592.1"/>
    </source>
</evidence>
<dbReference type="CDD" id="cd06223">
    <property type="entry name" value="PRTases_typeI"/>
    <property type="match status" value="1"/>
</dbReference>
<reference evidence="1" key="1">
    <citation type="submission" date="2018-05" db="EMBL/GenBank/DDBJ databases">
        <authorList>
            <person name="Lanie J.A."/>
            <person name="Ng W.-L."/>
            <person name="Kazmierczak K.M."/>
            <person name="Andrzejewski T.M."/>
            <person name="Davidsen T.M."/>
            <person name="Wayne K.J."/>
            <person name="Tettelin H."/>
            <person name="Glass J.I."/>
            <person name="Rusch D."/>
            <person name="Podicherti R."/>
            <person name="Tsui H.-C.T."/>
            <person name="Winkler M.E."/>
        </authorList>
    </citation>
    <scope>NUCLEOTIDE SEQUENCE</scope>
</reference>
<dbReference type="InterPro" id="IPR000836">
    <property type="entry name" value="PRTase_dom"/>
</dbReference>
<dbReference type="SUPFAM" id="SSF53271">
    <property type="entry name" value="PRTase-like"/>
    <property type="match status" value="1"/>
</dbReference>
<gene>
    <name evidence="1" type="ORF">METZ01_LOCUS164446</name>
</gene>
<proteinExistence type="predicted"/>
<organism evidence="1">
    <name type="scientific">marine metagenome</name>
    <dbReference type="NCBI Taxonomy" id="408172"/>
    <lineage>
        <taxon>unclassified sequences</taxon>
        <taxon>metagenomes</taxon>
        <taxon>ecological metagenomes</taxon>
    </lineage>
</organism>
<dbReference type="InterPro" id="IPR029057">
    <property type="entry name" value="PRTase-like"/>
</dbReference>
<accession>A0A382BEA9</accession>
<protein>
    <submittedName>
        <fullName evidence="1">Uncharacterized protein</fullName>
    </submittedName>
</protein>
<dbReference type="Gene3D" id="3.40.50.2020">
    <property type="match status" value="1"/>
</dbReference>
<name>A0A382BEA9_9ZZZZ</name>